<dbReference type="Proteomes" id="UP001057134">
    <property type="component" value="Chromosome"/>
</dbReference>
<organism evidence="8 9">
    <name type="scientific">Paenibacillus konkukensis</name>
    <dbReference type="NCBI Taxonomy" id="2020716"/>
    <lineage>
        <taxon>Bacteria</taxon>
        <taxon>Bacillati</taxon>
        <taxon>Bacillota</taxon>
        <taxon>Bacilli</taxon>
        <taxon>Bacillales</taxon>
        <taxon>Paenibacillaceae</taxon>
        <taxon>Paenibacillus</taxon>
    </lineage>
</organism>
<accession>A0ABY4RL34</accession>
<keyword evidence="9" id="KW-1185">Reference proteome</keyword>
<dbReference type="Pfam" id="PF09335">
    <property type="entry name" value="VTT_dom"/>
    <property type="match status" value="1"/>
</dbReference>
<feature type="transmembrane region" description="Helical" evidence="6">
    <location>
        <begin position="161"/>
        <end position="185"/>
    </location>
</feature>
<evidence type="ECO:0000256" key="4">
    <source>
        <dbReference type="ARBA" id="ARBA00022989"/>
    </source>
</evidence>
<feature type="domain" description="VTT" evidence="7">
    <location>
        <begin position="67"/>
        <end position="180"/>
    </location>
</feature>
<keyword evidence="5 6" id="KW-0472">Membrane</keyword>
<keyword evidence="3 6" id="KW-0812">Transmembrane</keyword>
<protein>
    <recommendedName>
        <fullName evidence="6">TVP38/TMEM64 family membrane protein</fullName>
    </recommendedName>
</protein>
<comment type="subcellular location">
    <subcellularLocation>
        <location evidence="1 6">Cell membrane</location>
        <topology evidence="1 6">Multi-pass membrane protein</topology>
    </subcellularLocation>
</comment>
<keyword evidence="4 6" id="KW-1133">Transmembrane helix</keyword>
<feature type="transmembrane region" description="Helical" evidence="6">
    <location>
        <begin position="192"/>
        <end position="210"/>
    </location>
</feature>
<feature type="transmembrane region" description="Helical" evidence="6">
    <location>
        <begin position="87"/>
        <end position="107"/>
    </location>
</feature>
<evidence type="ECO:0000256" key="1">
    <source>
        <dbReference type="ARBA" id="ARBA00004651"/>
    </source>
</evidence>
<evidence type="ECO:0000259" key="7">
    <source>
        <dbReference type="Pfam" id="PF09335"/>
    </source>
</evidence>
<reference evidence="8" key="2">
    <citation type="journal article" date="2021" name="J Anim Sci Technol">
        <title>Complete genome sequence of Paenibacillus konkukensis sp. nov. SK3146 as a potential probiotic strain.</title>
        <authorList>
            <person name="Jung H.I."/>
            <person name="Park S."/>
            <person name="Niu K.M."/>
            <person name="Lee S.W."/>
            <person name="Kothari D."/>
            <person name="Yi K.J."/>
            <person name="Kim S.K."/>
        </authorList>
    </citation>
    <scope>NUCLEOTIDE SEQUENCE</scope>
    <source>
        <strain evidence="8">SK3146</strain>
    </source>
</reference>
<dbReference type="InterPro" id="IPR015414">
    <property type="entry name" value="TMEM64"/>
</dbReference>
<sequence>MGERQPSSGAKLVSLISAVFIVLAVAGYIYLLRIGEAQRLLGSIRHMGALGIAIGVGVQIIVNILPVPGEFTSIVLMEIYGPVWGGVYSWTGGVLGAVGAMFLTKWVTKPFFGPMARPFLDKVQRMIRRRESFGLLLLRFVPLVPYHVVNYTAGLLSVRLWAFIWTTAVGILPYTIAVSGIYAGVRKGSLRWGIAGAAVFVLLFGIGLYAKKRSRSTP</sequence>
<name>A0ABY4RL34_9BACL</name>
<evidence type="ECO:0000256" key="3">
    <source>
        <dbReference type="ARBA" id="ARBA00022692"/>
    </source>
</evidence>
<keyword evidence="2 6" id="KW-1003">Cell membrane</keyword>
<dbReference type="InterPro" id="IPR032816">
    <property type="entry name" value="VTT_dom"/>
</dbReference>
<dbReference type="PANTHER" id="PTHR12677:SF59">
    <property type="entry name" value="GOLGI APPARATUS MEMBRANE PROTEIN TVP38-RELATED"/>
    <property type="match status" value="1"/>
</dbReference>
<dbReference type="PANTHER" id="PTHR12677">
    <property type="entry name" value="GOLGI APPARATUS MEMBRANE PROTEIN TVP38-RELATED"/>
    <property type="match status" value="1"/>
</dbReference>
<gene>
    <name evidence="8" type="primary">ydjZ_1</name>
    <name evidence="8" type="ORF">SK3146_01445</name>
</gene>
<evidence type="ECO:0000256" key="6">
    <source>
        <dbReference type="RuleBase" id="RU366058"/>
    </source>
</evidence>
<reference evidence="8" key="1">
    <citation type="submission" date="2018-02" db="EMBL/GenBank/DDBJ databases">
        <authorList>
            <person name="Kim S.-K."/>
            <person name="Jung H.-I."/>
            <person name="Lee S.-W."/>
        </authorList>
    </citation>
    <scope>NUCLEOTIDE SEQUENCE</scope>
    <source>
        <strain evidence="8">SK3146</strain>
    </source>
</reference>
<proteinExistence type="inferred from homology"/>
<dbReference type="EMBL" id="CP027059">
    <property type="protein sequence ID" value="UQZ82288.1"/>
    <property type="molecule type" value="Genomic_DNA"/>
</dbReference>
<evidence type="ECO:0000256" key="5">
    <source>
        <dbReference type="ARBA" id="ARBA00023136"/>
    </source>
</evidence>
<feature type="transmembrane region" description="Helical" evidence="6">
    <location>
        <begin position="12"/>
        <end position="32"/>
    </location>
</feature>
<feature type="transmembrane region" description="Helical" evidence="6">
    <location>
        <begin position="44"/>
        <end position="67"/>
    </location>
</feature>
<evidence type="ECO:0000256" key="2">
    <source>
        <dbReference type="ARBA" id="ARBA00022475"/>
    </source>
</evidence>
<evidence type="ECO:0000313" key="9">
    <source>
        <dbReference type="Proteomes" id="UP001057134"/>
    </source>
</evidence>
<comment type="similarity">
    <text evidence="6">Belongs to the TVP38/TMEM64 family.</text>
</comment>
<feature type="transmembrane region" description="Helical" evidence="6">
    <location>
        <begin position="132"/>
        <end position="149"/>
    </location>
</feature>
<evidence type="ECO:0000313" key="8">
    <source>
        <dbReference type="EMBL" id="UQZ82288.1"/>
    </source>
</evidence>